<comment type="caution">
    <text evidence="1">The sequence shown here is derived from an EMBL/GenBank/DDBJ whole genome shotgun (WGS) entry which is preliminary data.</text>
</comment>
<gene>
    <name evidence="1" type="ORF">LSAT_V11C600311660</name>
</gene>
<protein>
    <recommendedName>
        <fullName evidence="3">MULE transposase domain-containing protein</fullName>
    </recommendedName>
</protein>
<dbReference type="AlphaFoldDB" id="A0A9R1X8N2"/>
<dbReference type="EMBL" id="NBSK02000006">
    <property type="protein sequence ID" value="KAJ0201589.1"/>
    <property type="molecule type" value="Genomic_DNA"/>
</dbReference>
<dbReference type="Proteomes" id="UP000235145">
    <property type="component" value="Unassembled WGS sequence"/>
</dbReference>
<evidence type="ECO:0000313" key="2">
    <source>
        <dbReference type="Proteomes" id="UP000235145"/>
    </source>
</evidence>
<name>A0A9R1X8N2_LACSA</name>
<evidence type="ECO:0000313" key="1">
    <source>
        <dbReference type="EMBL" id="KAJ0201589.1"/>
    </source>
</evidence>
<accession>A0A9R1X8N2</accession>
<reference evidence="1 2" key="1">
    <citation type="journal article" date="2017" name="Nat. Commun.">
        <title>Genome assembly with in vitro proximity ligation data and whole-genome triplication in lettuce.</title>
        <authorList>
            <person name="Reyes-Chin-Wo S."/>
            <person name="Wang Z."/>
            <person name="Yang X."/>
            <person name="Kozik A."/>
            <person name="Arikit S."/>
            <person name="Song C."/>
            <person name="Xia L."/>
            <person name="Froenicke L."/>
            <person name="Lavelle D.O."/>
            <person name="Truco M.J."/>
            <person name="Xia R."/>
            <person name="Zhu S."/>
            <person name="Xu C."/>
            <person name="Xu H."/>
            <person name="Xu X."/>
            <person name="Cox K."/>
            <person name="Korf I."/>
            <person name="Meyers B.C."/>
            <person name="Michelmore R.W."/>
        </authorList>
    </citation>
    <scope>NUCLEOTIDE SEQUENCE [LARGE SCALE GENOMIC DNA]</scope>
    <source>
        <strain evidence="2">cv. Salinas</strain>
        <tissue evidence="1">Seedlings</tissue>
    </source>
</reference>
<evidence type="ECO:0008006" key="3">
    <source>
        <dbReference type="Google" id="ProtNLM"/>
    </source>
</evidence>
<proteinExistence type="predicted"/>
<organism evidence="1 2">
    <name type="scientific">Lactuca sativa</name>
    <name type="common">Garden lettuce</name>
    <dbReference type="NCBI Taxonomy" id="4236"/>
    <lineage>
        <taxon>Eukaryota</taxon>
        <taxon>Viridiplantae</taxon>
        <taxon>Streptophyta</taxon>
        <taxon>Embryophyta</taxon>
        <taxon>Tracheophyta</taxon>
        <taxon>Spermatophyta</taxon>
        <taxon>Magnoliopsida</taxon>
        <taxon>eudicotyledons</taxon>
        <taxon>Gunneridae</taxon>
        <taxon>Pentapetalae</taxon>
        <taxon>asterids</taxon>
        <taxon>campanulids</taxon>
        <taxon>Asterales</taxon>
        <taxon>Asteraceae</taxon>
        <taxon>Cichorioideae</taxon>
        <taxon>Cichorieae</taxon>
        <taxon>Lactucinae</taxon>
        <taxon>Lactuca</taxon>
    </lineage>
</organism>
<sequence length="155" mass="17947">MSLSESQHEESFNNMSIYLHNLRKTNSLTYTHIKTNLIDHFEACFVAIGWCPCKRDYLKTMFVAVAIDMNNQTLPIAFGLTMENNLYCCTRFLMRLREALRQGKEVLFITNIEHVISSCMKHVFPNSYYGYTLKVCSSICTQEAYLAKHYNLCSG</sequence>
<keyword evidence="2" id="KW-1185">Reference proteome</keyword>